<dbReference type="RefSeq" id="WP_113980383.1">
    <property type="nucleotide sequence ID" value="NZ_QMEY01000003.1"/>
</dbReference>
<dbReference type="GO" id="GO:0005886">
    <property type="term" value="C:plasma membrane"/>
    <property type="evidence" value="ECO:0007669"/>
    <property type="project" value="UniProtKB-SubCell"/>
</dbReference>
<keyword evidence="3 5" id="KW-1133">Transmembrane helix</keyword>
<feature type="transmembrane region" description="Helical" evidence="5">
    <location>
        <begin position="336"/>
        <end position="358"/>
    </location>
</feature>
<dbReference type="EMBL" id="QMEY01000003">
    <property type="protein sequence ID" value="RBQ20180.1"/>
    <property type="molecule type" value="Genomic_DNA"/>
</dbReference>
<comment type="caution">
    <text evidence="7">The sequence shown here is derived from an EMBL/GenBank/DDBJ whole genome shotgun (WGS) entry which is preliminary data.</text>
</comment>
<feature type="transmembrane region" description="Helical" evidence="5">
    <location>
        <begin position="211"/>
        <end position="232"/>
    </location>
</feature>
<dbReference type="Pfam" id="PF07690">
    <property type="entry name" value="MFS_1"/>
    <property type="match status" value="1"/>
</dbReference>
<feature type="transmembrane region" description="Helical" evidence="5">
    <location>
        <begin position="364"/>
        <end position="385"/>
    </location>
</feature>
<dbReference type="SUPFAM" id="SSF103473">
    <property type="entry name" value="MFS general substrate transporter"/>
    <property type="match status" value="1"/>
</dbReference>
<feature type="transmembrane region" description="Helical" evidence="5">
    <location>
        <begin position="101"/>
        <end position="122"/>
    </location>
</feature>
<evidence type="ECO:0000313" key="8">
    <source>
        <dbReference type="Proteomes" id="UP000253303"/>
    </source>
</evidence>
<feature type="transmembrane region" description="Helical" evidence="5">
    <location>
        <begin position="48"/>
        <end position="70"/>
    </location>
</feature>
<reference evidence="7 8" key="1">
    <citation type="submission" date="2018-06" db="EMBL/GenBank/DDBJ databases">
        <title>Sphaerisporangium craniellae sp. nov., isolated from a marine sponge in the South China Sea.</title>
        <authorList>
            <person name="Li L."/>
        </authorList>
    </citation>
    <scope>NUCLEOTIDE SEQUENCE [LARGE SCALE GENOMIC DNA]</scope>
    <source>
        <strain evidence="7 8">LHW63015</strain>
    </source>
</reference>
<dbReference type="AlphaFoldDB" id="A0A366M345"/>
<evidence type="ECO:0000256" key="5">
    <source>
        <dbReference type="SAM" id="Phobius"/>
    </source>
</evidence>
<feature type="transmembrane region" description="Helical" evidence="5">
    <location>
        <begin position="143"/>
        <end position="162"/>
    </location>
</feature>
<dbReference type="Gene3D" id="1.20.1250.20">
    <property type="entry name" value="MFS general substrate transporter like domains"/>
    <property type="match status" value="1"/>
</dbReference>
<dbReference type="PROSITE" id="PS50850">
    <property type="entry name" value="MFS"/>
    <property type="match status" value="1"/>
</dbReference>
<feature type="transmembrane region" description="Helical" evidence="5">
    <location>
        <begin position="168"/>
        <end position="187"/>
    </location>
</feature>
<sequence>MDLTPYKRVLAVPGVRTLLLVGLLARIPVTATGMTLTMHVLHGMKLNFTQAGLVGAIITVGMAISAPVAGRFIDKKGLRPVIAITTVAQLAFWLTAPTLPYLALLVSAALSGLLTLPLFSVIRQCVAAVLPAERRRTGFALDSMAVELSYMIGPAAGVGLVLGVGSGWALALVGFGQVAAGAALLVLNPPTRSAQEDAESEGAPVVPRRRWLGMGVITLLGTVSALTFVLTATELSLVAVLKEGHATEWTGLVIGLWCFYSLVGGFVYGGLPRALSPLLLTAGLCAFTAPLGLVTGGWGWLCLALIPAGLLCAPALASSVDALTQRTPPSVRGEAMGLHSTALTIGMAAAGPVAGAVIDGYGPGWAFLATGVLAAVLVLVAMPFWRRAPQAVKEPAPA</sequence>
<dbReference type="PANTHER" id="PTHR23542">
    <property type="match status" value="1"/>
</dbReference>
<feature type="transmembrane region" description="Helical" evidence="5">
    <location>
        <begin position="304"/>
        <end position="324"/>
    </location>
</feature>
<evidence type="ECO:0000256" key="2">
    <source>
        <dbReference type="ARBA" id="ARBA00022692"/>
    </source>
</evidence>
<dbReference type="OrthoDB" id="4229605at2"/>
<evidence type="ECO:0000256" key="4">
    <source>
        <dbReference type="ARBA" id="ARBA00023136"/>
    </source>
</evidence>
<dbReference type="InterPro" id="IPR020846">
    <property type="entry name" value="MFS_dom"/>
</dbReference>
<dbReference type="Proteomes" id="UP000253303">
    <property type="component" value="Unassembled WGS sequence"/>
</dbReference>
<evidence type="ECO:0000256" key="3">
    <source>
        <dbReference type="ARBA" id="ARBA00022989"/>
    </source>
</evidence>
<organism evidence="7 8">
    <name type="scientific">Spongiactinospora rosea</name>
    <dbReference type="NCBI Taxonomy" id="2248750"/>
    <lineage>
        <taxon>Bacteria</taxon>
        <taxon>Bacillati</taxon>
        <taxon>Actinomycetota</taxon>
        <taxon>Actinomycetes</taxon>
        <taxon>Streptosporangiales</taxon>
        <taxon>Streptosporangiaceae</taxon>
        <taxon>Spongiactinospora</taxon>
    </lineage>
</organism>
<evidence type="ECO:0000313" key="7">
    <source>
        <dbReference type="EMBL" id="RBQ20180.1"/>
    </source>
</evidence>
<dbReference type="PANTHER" id="PTHR23542:SF1">
    <property type="entry name" value="MAJOR FACILITATOR SUPERFAMILY (MFS) PROFILE DOMAIN-CONTAINING PROTEIN"/>
    <property type="match status" value="1"/>
</dbReference>
<evidence type="ECO:0000259" key="6">
    <source>
        <dbReference type="PROSITE" id="PS50850"/>
    </source>
</evidence>
<dbReference type="InterPro" id="IPR011701">
    <property type="entry name" value="MFS"/>
</dbReference>
<feature type="transmembrane region" description="Helical" evidence="5">
    <location>
        <begin position="252"/>
        <end position="271"/>
    </location>
</feature>
<comment type="subcellular location">
    <subcellularLocation>
        <location evidence="1">Cell membrane</location>
        <topology evidence="1">Multi-pass membrane protein</topology>
    </subcellularLocation>
</comment>
<proteinExistence type="predicted"/>
<protein>
    <submittedName>
        <fullName evidence="7">MFS transporter</fullName>
    </submittedName>
</protein>
<dbReference type="InterPro" id="IPR036259">
    <property type="entry name" value="MFS_trans_sf"/>
</dbReference>
<keyword evidence="8" id="KW-1185">Reference proteome</keyword>
<keyword evidence="4 5" id="KW-0472">Membrane</keyword>
<feature type="transmembrane region" description="Helical" evidence="5">
    <location>
        <begin position="278"/>
        <end position="298"/>
    </location>
</feature>
<feature type="transmembrane region" description="Helical" evidence="5">
    <location>
        <begin position="77"/>
        <end position="95"/>
    </location>
</feature>
<gene>
    <name evidence="7" type="ORF">DP939_10205</name>
</gene>
<keyword evidence="2 5" id="KW-0812">Transmembrane</keyword>
<name>A0A366M345_9ACTN</name>
<accession>A0A366M345</accession>
<dbReference type="GO" id="GO:0022857">
    <property type="term" value="F:transmembrane transporter activity"/>
    <property type="evidence" value="ECO:0007669"/>
    <property type="project" value="InterPro"/>
</dbReference>
<feature type="domain" description="Major facilitator superfamily (MFS) profile" evidence="6">
    <location>
        <begin position="1"/>
        <end position="389"/>
    </location>
</feature>
<evidence type="ECO:0000256" key="1">
    <source>
        <dbReference type="ARBA" id="ARBA00004651"/>
    </source>
</evidence>